<keyword evidence="3" id="KW-1185">Reference proteome</keyword>
<reference evidence="1" key="3">
    <citation type="submission" date="2011-03" db="EMBL/GenBank/DDBJ databases">
        <title>Annotation of Magnaporthe poae ATCC 64411.</title>
        <authorList>
            <person name="Ma L.-J."/>
            <person name="Dead R."/>
            <person name="Young S.K."/>
            <person name="Zeng Q."/>
            <person name="Gargeya S."/>
            <person name="Fitzgerald M."/>
            <person name="Haas B."/>
            <person name="Abouelleil A."/>
            <person name="Alvarado L."/>
            <person name="Arachchi H.M."/>
            <person name="Berlin A."/>
            <person name="Brown A."/>
            <person name="Chapman S.B."/>
            <person name="Chen Z."/>
            <person name="Dunbar C."/>
            <person name="Freedman E."/>
            <person name="Gearin G."/>
            <person name="Gellesch M."/>
            <person name="Goldberg J."/>
            <person name="Griggs A."/>
            <person name="Gujja S."/>
            <person name="Heiman D."/>
            <person name="Howarth C."/>
            <person name="Larson L."/>
            <person name="Lui A."/>
            <person name="MacDonald P.J.P."/>
            <person name="Mehta T."/>
            <person name="Montmayeur A."/>
            <person name="Murphy C."/>
            <person name="Neiman D."/>
            <person name="Pearson M."/>
            <person name="Priest M."/>
            <person name="Roberts A."/>
            <person name="Saif S."/>
            <person name="Shea T."/>
            <person name="Shenoy N."/>
            <person name="Sisk P."/>
            <person name="Stolte C."/>
            <person name="Sykes S."/>
            <person name="Yandava C."/>
            <person name="Wortman J."/>
            <person name="Nusbaum C."/>
            <person name="Birren B."/>
        </authorList>
    </citation>
    <scope>NUCLEOTIDE SEQUENCE</scope>
    <source>
        <strain evidence="1">ATCC 64411</strain>
    </source>
</reference>
<reference evidence="2" key="5">
    <citation type="submission" date="2015-06" db="UniProtKB">
        <authorList>
            <consortium name="EnsemblFungi"/>
        </authorList>
    </citation>
    <scope>IDENTIFICATION</scope>
    <source>
        <strain evidence="2">ATCC 64411</strain>
    </source>
</reference>
<name>A0A0C4E173_MAGP6</name>
<dbReference type="AlphaFoldDB" id="A0A0C4E173"/>
<dbReference type="eggNOG" id="ENOG502RN90">
    <property type="taxonomic scope" value="Eukaryota"/>
</dbReference>
<dbReference type="EMBL" id="ADBL01001468">
    <property type="status" value="NOT_ANNOTATED_CDS"/>
    <property type="molecule type" value="Genomic_DNA"/>
</dbReference>
<sequence>MAHFFEGQRNIISLKQTSSSIHWVLLILAHHQPEPKSYLKHSHLPIMIQKAGPVYKLLVQPPNAASSPASDTQPRELDTASFAQHISTLPSAFQELAALISRSAADLREVRDEIRGYWAQLGVYSFLTTWEAQLALQLGADAHDLIERERQSRVEARRRQIRMLQERQERLQAIHNSTVARFIALCQQREDEESEDGAVRNPV</sequence>
<reference evidence="1" key="2">
    <citation type="submission" date="2010-05" db="EMBL/GenBank/DDBJ databases">
        <title>The Genome Sequence of Magnaporthe poae strain ATCC 64411.</title>
        <authorList>
            <consortium name="The Broad Institute Genome Sequencing Platform"/>
            <consortium name="Broad Institute Genome Sequencing Center for Infectious Disease"/>
            <person name="Ma L.-J."/>
            <person name="Dead R."/>
            <person name="Young S."/>
            <person name="Zeng Q."/>
            <person name="Koehrsen M."/>
            <person name="Alvarado L."/>
            <person name="Berlin A."/>
            <person name="Chapman S.B."/>
            <person name="Chen Z."/>
            <person name="Freedman E."/>
            <person name="Gellesch M."/>
            <person name="Goldberg J."/>
            <person name="Griggs A."/>
            <person name="Gujja S."/>
            <person name="Heilman E.R."/>
            <person name="Heiman D."/>
            <person name="Hepburn T."/>
            <person name="Howarth C."/>
            <person name="Jen D."/>
            <person name="Larson L."/>
            <person name="Mehta T."/>
            <person name="Neiman D."/>
            <person name="Pearson M."/>
            <person name="Roberts A."/>
            <person name="Saif S."/>
            <person name="Shea T."/>
            <person name="Shenoy N."/>
            <person name="Sisk P."/>
            <person name="Stolte C."/>
            <person name="Sykes S."/>
            <person name="Walk T."/>
            <person name="White J."/>
            <person name="Yandava C."/>
            <person name="Haas B."/>
            <person name="Nusbaum C."/>
            <person name="Birren B."/>
        </authorList>
    </citation>
    <scope>NUCLEOTIDE SEQUENCE</scope>
    <source>
        <strain evidence="1">ATCC 64411</strain>
    </source>
</reference>
<dbReference type="VEuPathDB" id="FungiDB:MAPG_06124"/>
<organism evidence="2 3">
    <name type="scientific">Magnaporthiopsis poae (strain ATCC 64411 / 73-15)</name>
    <name type="common">Kentucky bluegrass fungus</name>
    <name type="synonym">Magnaporthe poae</name>
    <dbReference type="NCBI Taxonomy" id="644358"/>
    <lineage>
        <taxon>Eukaryota</taxon>
        <taxon>Fungi</taxon>
        <taxon>Dikarya</taxon>
        <taxon>Ascomycota</taxon>
        <taxon>Pezizomycotina</taxon>
        <taxon>Sordariomycetes</taxon>
        <taxon>Sordariomycetidae</taxon>
        <taxon>Magnaporthales</taxon>
        <taxon>Magnaporthaceae</taxon>
        <taxon>Magnaporthiopsis</taxon>
    </lineage>
</organism>
<reference evidence="2" key="4">
    <citation type="journal article" date="2015" name="G3 (Bethesda)">
        <title>Genome sequences of three phytopathogenic species of the Magnaporthaceae family of fungi.</title>
        <authorList>
            <person name="Okagaki L.H."/>
            <person name="Nunes C.C."/>
            <person name="Sailsbery J."/>
            <person name="Clay B."/>
            <person name="Brown D."/>
            <person name="John T."/>
            <person name="Oh Y."/>
            <person name="Young N."/>
            <person name="Fitzgerald M."/>
            <person name="Haas B.J."/>
            <person name="Zeng Q."/>
            <person name="Young S."/>
            <person name="Adiconis X."/>
            <person name="Fan L."/>
            <person name="Levin J.Z."/>
            <person name="Mitchell T.K."/>
            <person name="Okubara P.A."/>
            <person name="Farman M.L."/>
            <person name="Kohn L.M."/>
            <person name="Birren B."/>
            <person name="Ma L.-J."/>
            <person name="Dean R.A."/>
        </authorList>
    </citation>
    <scope>NUCLEOTIDE SEQUENCE</scope>
    <source>
        <strain evidence="2">ATCC 64411 / 73-15</strain>
    </source>
</reference>
<gene>
    <name evidence="1" type="ORF">MAPG_06124</name>
</gene>
<accession>A0A0C4E173</accession>
<evidence type="ECO:0000313" key="3">
    <source>
        <dbReference type="Proteomes" id="UP000011715"/>
    </source>
</evidence>
<dbReference type="OrthoDB" id="10502777at2759"/>
<dbReference type="Proteomes" id="UP000011715">
    <property type="component" value="Unassembled WGS sequence"/>
</dbReference>
<evidence type="ECO:0000313" key="2">
    <source>
        <dbReference type="EnsemblFungi" id="MAPG_06124T0"/>
    </source>
</evidence>
<reference evidence="3" key="1">
    <citation type="submission" date="2010-05" db="EMBL/GenBank/DDBJ databases">
        <title>The genome sequence of Magnaporthe poae strain ATCC 64411.</title>
        <authorList>
            <person name="Ma L.-J."/>
            <person name="Dead R."/>
            <person name="Young S."/>
            <person name="Zeng Q."/>
            <person name="Koehrsen M."/>
            <person name="Alvarado L."/>
            <person name="Berlin A."/>
            <person name="Chapman S.B."/>
            <person name="Chen Z."/>
            <person name="Freedman E."/>
            <person name="Gellesch M."/>
            <person name="Goldberg J."/>
            <person name="Griggs A."/>
            <person name="Gujja S."/>
            <person name="Heilman E.R."/>
            <person name="Heiman D."/>
            <person name="Hepburn T."/>
            <person name="Howarth C."/>
            <person name="Jen D."/>
            <person name="Larson L."/>
            <person name="Mehta T."/>
            <person name="Neiman D."/>
            <person name="Pearson M."/>
            <person name="Roberts A."/>
            <person name="Saif S."/>
            <person name="Shea T."/>
            <person name="Shenoy N."/>
            <person name="Sisk P."/>
            <person name="Stolte C."/>
            <person name="Sykes S."/>
            <person name="Walk T."/>
            <person name="White J."/>
            <person name="Yandava C."/>
            <person name="Haas B."/>
            <person name="Nusbaum C."/>
            <person name="Birren B."/>
        </authorList>
    </citation>
    <scope>NUCLEOTIDE SEQUENCE [LARGE SCALE GENOMIC DNA]</scope>
    <source>
        <strain evidence="3">ATCC 64411 / 73-15</strain>
    </source>
</reference>
<evidence type="ECO:0000313" key="1">
    <source>
        <dbReference type="EMBL" id="KLU87119.1"/>
    </source>
</evidence>
<dbReference type="EnsemblFungi" id="MAPG_06124T0">
    <property type="protein sequence ID" value="MAPG_06124T0"/>
    <property type="gene ID" value="MAPG_06124"/>
</dbReference>
<proteinExistence type="predicted"/>
<protein>
    <submittedName>
        <fullName evidence="1 2">Uncharacterized protein</fullName>
    </submittedName>
</protein>
<dbReference type="EMBL" id="GL876970">
    <property type="protein sequence ID" value="KLU87119.1"/>
    <property type="molecule type" value="Genomic_DNA"/>
</dbReference>